<dbReference type="EMBL" id="VXIV02002744">
    <property type="protein sequence ID" value="KAF6023220.1"/>
    <property type="molecule type" value="Genomic_DNA"/>
</dbReference>
<evidence type="ECO:0000313" key="1">
    <source>
        <dbReference type="EMBL" id="KAF6023220.1"/>
    </source>
</evidence>
<name>A0A7J7JAF9_BUGNE</name>
<protein>
    <submittedName>
        <fullName evidence="1">Uncharacterized protein</fullName>
    </submittedName>
</protein>
<keyword evidence="2" id="KW-1185">Reference proteome</keyword>
<comment type="caution">
    <text evidence="1">The sequence shown here is derived from an EMBL/GenBank/DDBJ whole genome shotgun (WGS) entry which is preliminary data.</text>
</comment>
<proteinExistence type="predicted"/>
<accession>A0A7J7JAF9</accession>
<dbReference type="Proteomes" id="UP000593567">
    <property type="component" value="Unassembled WGS sequence"/>
</dbReference>
<sequence>MPMIARSIVAEAITDCVVKDPVKRVSQGIQVVLLFQRNCGNFYIDFPADGCGRLARCVQTLFESDGKTVNCSKRDEVNQCYEDAKKEGCGLASNVQNLVINRFIPQVCPVVRPALPTNCY</sequence>
<gene>
    <name evidence="1" type="ORF">EB796_018475</name>
</gene>
<evidence type="ECO:0000313" key="2">
    <source>
        <dbReference type="Proteomes" id="UP000593567"/>
    </source>
</evidence>
<organism evidence="1 2">
    <name type="scientific">Bugula neritina</name>
    <name type="common">Brown bryozoan</name>
    <name type="synonym">Sertularia neritina</name>
    <dbReference type="NCBI Taxonomy" id="10212"/>
    <lineage>
        <taxon>Eukaryota</taxon>
        <taxon>Metazoa</taxon>
        <taxon>Spiralia</taxon>
        <taxon>Lophotrochozoa</taxon>
        <taxon>Bryozoa</taxon>
        <taxon>Gymnolaemata</taxon>
        <taxon>Cheilostomatida</taxon>
        <taxon>Flustrina</taxon>
        <taxon>Buguloidea</taxon>
        <taxon>Bugulidae</taxon>
        <taxon>Bugula</taxon>
    </lineage>
</organism>
<dbReference type="AlphaFoldDB" id="A0A7J7JAF9"/>
<reference evidence="1" key="1">
    <citation type="submission" date="2020-06" db="EMBL/GenBank/DDBJ databases">
        <title>Draft genome of Bugula neritina, a colonial animal packing powerful symbionts and potential medicines.</title>
        <authorList>
            <person name="Rayko M."/>
        </authorList>
    </citation>
    <scope>NUCLEOTIDE SEQUENCE [LARGE SCALE GENOMIC DNA]</scope>
    <source>
        <strain evidence="1">Kwan_BN1</strain>
    </source>
</reference>